<protein>
    <recommendedName>
        <fullName evidence="3">Helix-turn-helix domain-containing protein</fullName>
    </recommendedName>
</protein>
<proteinExistence type="predicted"/>
<dbReference type="Proteomes" id="UP000825701">
    <property type="component" value="Chromosome"/>
</dbReference>
<sequence length="118" mass="13411">MKELVEITGLSKSYLFQLAKDGILDRIYFGRRAKYTADSVLRFIELGFPAKAKAKKGRPQRSGPHLNRLHLKRAASRSSNYAAAFNDRRRFFDLCARASRGAQYSAHAFIMGRRSLIS</sequence>
<gene>
    <name evidence="1" type="ORF">K6K41_06255</name>
</gene>
<reference evidence="1" key="1">
    <citation type="submission" date="2021-08" db="EMBL/GenBank/DDBJ databases">
        <authorList>
            <person name="Zhang H."/>
            <person name="Xu M."/>
            <person name="Yu Z."/>
            <person name="Yang L."/>
            <person name="Cai Y."/>
        </authorList>
    </citation>
    <scope>NUCLEOTIDE SEQUENCE</scope>
    <source>
        <strain evidence="1">CHL1</strain>
    </source>
</reference>
<dbReference type="KEGG" id="cmet:K6K41_06255"/>
<evidence type="ECO:0000313" key="2">
    <source>
        <dbReference type="Proteomes" id="UP000825701"/>
    </source>
</evidence>
<organism evidence="1 2">
    <name type="scientific">Chenggangzhangella methanolivorans</name>
    <dbReference type="NCBI Taxonomy" id="1437009"/>
    <lineage>
        <taxon>Bacteria</taxon>
        <taxon>Pseudomonadati</taxon>
        <taxon>Pseudomonadota</taxon>
        <taxon>Alphaproteobacteria</taxon>
        <taxon>Hyphomicrobiales</taxon>
        <taxon>Methylopilaceae</taxon>
        <taxon>Chenggangzhangella</taxon>
    </lineage>
</organism>
<dbReference type="RefSeq" id="WP_261405909.1">
    <property type="nucleotide sequence ID" value="NZ_CP081869.1"/>
</dbReference>
<evidence type="ECO:0000313" key="1">
    <source>
        <dbReference type="EMBL" id="QZO02571.1"/>
    </source>
</evidence>
<dbReference type="EMBL" id="CP081869">
    <property type="protein sequence ID" value="QZO02571.1"/>
    <property type="molecule type" value="Genomic_DNA"/>
</dbReference>
<dbReference type="AlphaFoldDB" id="A0A9E6RJE6"/>
<name>A0A9E6RJE6_9HYPH</name>
<evidence type="ECO:0008006" key="3">
    <source>
        <dbReference type="Google" id="ProtNLM"/>
    </source>
</evidence>
<keyword evidence="2" id="KW-1185">Reference proteome</keyword>
<accession>A0A9E6RJE6</accession>